<sequence>MQLHSFVITAIAFTVACNAQTQYTSTGSAAVAAARATALTLSPTSSVQGKTFDRFVSIWLENTDYDLAAGDPSLQSLASQGITLTNYLAITHPSQPNYVAAVGGSTNGVTSDSFTRISKSKKTIVDLLDAQGISWSEYQEDLPYSGFEGNYVNQNTGANDYVRKHNPLMSYDSVTSDLNRLAKIKNFTMFYQDLNANTLPQWMFITPNMTNDGHDTSVTTAGSWAKGFLTPLLSNSNFMSRTLILLTFDETESYTSNNQVFSILLGDAVPASLQGTTNDTAYSHYSIMATVENNWSLGNLGLGDSTASAFF</sequence>
<feature type="signal peptide" evidence="2">
    <location>
        <begin position="1"/>
        <end position="19"/>
    </location>
</feature>
<dbReference type="Pfam" id="PF04185">
    <property type="entry name" value="Phosphoesterase"/>
    <property type="match status" value="1"/>
</dbReference>
<dbReference type="PANTHER" id="PTHR31956:SF8">
    <property type="entry name" value="ACID PHOSPHATASE PHOA (AFU_ORTHOLOGUE AFUA_1G03570)"/>
    <property type="match status" value="1"/>
</dbReference>
<keyword evidence="4" id="KW-1185">Reference proteome</keyword>
<organism evidence="3 4">
    <name type="scientific">Lepidopterella palustris CBS 459.81</name>
    <dbReference type="NCBI Taxonomy" id="1314670"/>
    <lineage>
        <taxon>Eukaryota</taxon>
        <taxon>Fungi</taxon>
        <taxon>Dikarya</taxon>
        <taxon>Ascomycota</taxon>
        <taxon>Pezizomycotina</taxon>
        <taxon>Dothideomycetes</taxon>
        <taxon>Pleosporomycetidae</taxon>
        <taxon>Mytilinidiales</taxon>
        <taxon>Argynnaceae</taxon>
        <taxon>Lepidopterella</taxon>
    </lineage>
</organism>
<protein>
    <submittedName>
        <fullName evidence="3">Phosphoesterase-domain-containing protein</fullName>
    </submittedName>
</protein>
<feature type="chain" id="PRO_5034452367" evidence="2">
    <location>
        <begin position="20"/>
        <end position="311"/>
    </location>
</feature>
<proteinExistence type="predicted"/>
<gene>
    <name evidence="3" type="ORF">K432DRAFT_337968</name>
</gene>
<dbReference type="PANTHER" id="PTHR31956">
    <property type="entry name" value="NON-SPECIFIC PHOSPHOLIPASE C4-RELATED"/>
    <property type="match status" value="1"/>
</dbReference>
<keyword evidence="1" id="KW-0378">Hydrolase</keyword>
<dbReference type="InterPro" id="IPR007312">
    <property type="entry name" value="Phosphoesterase"/>
</dbReference>
<dbReference type="AlphaFoldDB" id="A0A8E2E0Q5"/>
<dbReference type="Proteomes" id="UP000250266">
    <property type="component" value="Unassembled WGS sequence"/>
</dbReference>
<dbReference type="GO" id="GO:0009395">
    <property type="term" value="P:phospholipid catabolic process"/>
    <property type="evidence" value="ECO:0007669"/>
    <property type="project" value="TreeGrafter"/>
</dbReference>
<reference evidence="3 4" key="1">
    <citation type="journal article" date="2016" name="Nat. Commun.">
        <title>Ectomycorrhizal ecology is imprinted in the genome of the dominant symbiotic fungus Cenococcum geophilum.</title>
        <authorList>
            <consortium name="DOE Joint Genome Institute"/>
            <person name="Peter M."/>
            <person name="Kohler A."/>
            <person name="Ohm R.A."/>
            <person name="Kuo A."/>
            <person name="Krutzmann J."/>
            <person name="Morin E."/>
            <person name="Arend M."/>
            <person name="Barry K.W."/>
            <person name="Binder M."/>
            <person name="Choi C."/>
            <person name="Clum A."/>
            <person name="Copeland A."/>
            <person name="Grisel N."/>
            <person name="Haridas S."/>
            <person name="Kipfer T."/>
            <person name="LaButti K."/>
            <person name="Lindquist E."/>
            <person name="Lipzen A."/>
            <person name="Maire R."/>
            <person name="Meier B."/>
            <person name="Mihaltcheva S."/>
            <person name="Molinier V."/>
            <person name="Murat C."/>
            <person name="Poggeler S."/>
            <person name="Quandt C.A."/>
            <person name="Sperisen C."/>
            <person name="Tritt A."/>
            <person name="Tisserant E."/>
            <person name="Crous P.W."/>
            <person name="Henrissat B."/>
            <person name="Nehls U."/>
            <person name="Egli S."/>
            <person name="Spatafora J.W."/>
            <person name="Grigoriev I.V."/>
            <person name="Martin F.M."/>
        </authorList>
    </citation>
    <scope>NUCLEOTIDE SEQUENCE [LARGE SCALE GENOMIC DNA]</scope>
    <source>
        <strain evidence="3 4">CBS 459.81</strain>
    </source>
</reference>
<dbReference type="InterPro" id="IPR017850">
    <property type="entry name" value="Alkaline_phosphatase_core_sf"/>
</dbReference>
<name>A0A8E2E0Q5_9PEZI</name>
<dbReference type="EMBL" id="KV745362">
    <property type="protein sequence ID" value="OCK75113.1"/>
    <property type="molecule type" value="Genomic_DNA"/>
</dbReference>
<evidence type="ECO:0000256" key="1">
    <source>
        <dbReference type="ARBA" id="ARBA00022801"/>
    </source>
</evidence>
<dbReference type="Gene3D" id="3.40.720.10">
    <property type="entry name" value="Alkaline Phosphatase, subunit A"/>
    <property type="match status" value="1"/>
</dbReference>
<dbReference type="OrthoDB" id="5135119at2759"/>
<evidence type="ECO:0000313" key="3">
    <source>
        <dbReference type="EMBL" id="OCK75113.1"/>
    </source>
</evidence>
<evidence type="ECO:0000313" key="4">
    <source>
        <dbReference type="Proteomes" id="UP000250266"/>
    </source>
</evidence>
<keyword evidence="2" id="KW-0732">Signal</keyword>
<accession>A0A8E2E0Q5</accession>
<dbReference type="GO" id="GO:0016788">
    <property type="term" value="F:hydrolase activity, acting on ester bonds"/>
    <property type="evidence" value="ECO:0007669"/>
    <property type="project" value="InterPro"/>
</dbReference>
<evidence type="ECO:0000256" key="2">
    <source>
        <dbReference type="SAM" id="SignalP"/>
    </source>
</evidence>